<comment type="caution">
    <text evidence="3">The sequence shown here is derived from an EMBL/GenBank/DDBJ whole genome shotgun (WGS) entry which is preliminary data.</text>
</comment>
<dbReference type="Pfam" id="PF00615">
    <property type="entry name" value="RGS"/>
    <property type="match status" value="1"/>
</dbReference>
<protein>
    <submittedName>
        <fullName evidence="3">Protein furry</fullName>
    </submittedName>
</protein>
<keyword evidence="4" id="KW-1185">Reference proteome</keyword>
<organism evidence="3 4">
    <name type="scientific">Anaeramoeba ignava</name>
    <name type="common">Anaerobic marine amoeba</name>
    <dbReference type="NCBI Taxonomy" id="1746090"/>
    <lineage>
        <taxon>Eukaryota</taxon>
        <taxon>Metamonada</taxon>
        <taxon>Anaeramoebidae</taxon>
        <taxon>Anaeramoeba</taxon>
    </lineage>
</organism>
<dbReference type="GO" id="GO:0005938">
    <property type="term" value="C:cell cortex"/>
    <property type="evidence" value="ECO:0007669"/>
    <property type="project" value="TreeGrafter"/>
</dbReference>
<accession>A0A9Q0LUJ7</accession>
<dbReference type="EMBL" id="JAPDFW010000011">
    <property type="protein sequence ID" value="KAJ5080226.1"/>
    <property type="molecule type" value="Genomic_DNA"/>
</dbReference>
<name>A0A9Q0LUJ7_ANAIG</name>
<feature type="compositionally biased region" description="Basic and acidic residues" evidence="1">
    <location>
        <begin position="827"/>
        <end position="838"/>
    </location>
</feature>
<dbReference type="AlphaFoldDB" id="A0A9Q0LUJ7"/>
<dbReference type="InterPro" id="IPR016137">
    <property type="entry name" value="RGS"/>
</dbReference>
<dbReference type="PANTHER" id="PTHR12295">
    <property type="entry name" value="FURRY-RELATED"/>
    <property type="match status" value="1"/>
</dbReference>
<feature type="domain" description="RGS" evidence="2">
    <location>
        <begin position="992"/>
        <end position="1114"/>
    </location>
</feature>
<dbReference type="Gene3D" id="1.10.167.10">
    <property type="entry name" value="Regulator of G-protein Signalling 4, domain 2"/>
    <property type="match status" value="1"/>
</dbReference>
<evidence type="ECO:0000313" key="3">
    <source>
        <dbReference type="EMBL" id="KAJ5080226.1"/>
    </source>
</evidence>
<feature type="compositionally biased region" description="Polar residues" evidence="1">
    <location>
        <begin position="844"/>
        <end position="864"/>
    </location>
</feature>
<dbReference type="InterPro" id="IPR044926">
    <property type="entry name" value="RGS_subdomain_2"/>
</dbReference>
<gene>
    <name evidence="3" type="ORF">M0811_03710</name>
</gene>
<dbReference type="InterPro" id="IPR039867">
    <property type="entry name" value="Furry/Tao3/Mor2"/>
</dbReference>
<evidence type="ECO:0000313" key="4">
    <source>
        <dbReference type="Proteomes" id="UP001149090"/>
    </source>
</evidence>
<reference evidence="3" key="1">
    <citation type="submission" date="2022-10" db="EMBL/GenBank/DDBJ databases">
        <title>Novel sulphate-reducing endosymbionts in the free-living metamonad Anaeramoeba.</title>
        <authorList>
            <person name="Jerlstrom-Hultqvist J."/>
            <person name="Cepicka I."/>
            <person name="Gallot-Lavallee L."/>
            <person name="Salas-Leiva D."/>
            <person name="Curtis B.A."/>
            <person name="Zahonova K."/>
            <person name="Pipaliya S."/>
            <person name="Dacks J."/>
            <person name="Roger A.J."/>
        </authorList>
    </citation>
    <scope>NUCLEOTIDE SEQUENCE</scope>
    <source>
        <strain evidence="3">BMAN</strain>
    </source>
</reference>
<dbReference type="InterPro" id="IPR036305">
    <property type="entry name" value="RGS_sf"/>
</dbReference>
<dbReference type="GO" id="GO:0030427">
    <property type="term" value="C:site of polarized growth"/>
    <property type="evidence" value="ECO:0007669"/>
    <property type="project" value="TreeGrafter"/>
</dbReference>
<dbReference type="SMART" id="SM00315">
    <property type="entry name" value="RGS"/>
    <property type="match status" value="1"/>
</dbReference>
<dbReference type="SUPFAM" id="SSF48097">
    <property type="entry name" value="Regulator of G-protein signaling, RGS"/>
    <property type="match status" value="1"/>
</dbReference>
<evidence type="ECO:0000256" key="1">
    <source>
        <dbReference type="SAM" id="MobiDB-lite"/>
    </source>
</evidence>
<dbReference type="Pfam" id="PF14225">
    <property type="entry name" value="MOR2-PAG1_C"/>
    <property type="match status" value="1"/>
</dbReference>
<dbReference type="Proteomes" id="UP001149090">
    <property type="component" value="Unassembled WGS sequence"/>
</dbReference>
<dbReference type="InterPro" id="IPR025481">
    <property type="entry name" value="Cell_Morphogen_C"/>
</dbReference>
<sequence>MIHKRPKSALPRKVILRLYKLFPEFTIIPLVYPFMLKYWNDWKKVDFPDTFNNIDEDDWIYELTLQRSQLINSQMQYAQFNYDNSDFTNTEIDCVLMVINDIVLFDIKPLLPYLHIVINHSLLRIGMHALLYSFFHMRSVLMFLEGIISSLVLYSFPQGSKEFLRNAELIKKFIFEFQNSHASDLSPKINFQIEDTSLNLANFISVVDKSTENKTQDKAQNLFSFFSKASFKSKERKISIFDFYSLVKECLVSASPEIAERCGEYALKWGLFCVDPLYSFVSLTLYNAFNLPLDSNIFEKLIDFSQFHLNKFIKVSTSLKNARSSRFLTTPKLAPKPSARFLMMKQDQENIVIKPLEYLSNFLDSIFYILENINSENTKEFYIEIFWVVVALLQFQNPSGTKIYQKAVFLLDKILHDNFFKKMIEQDLLKYDEPKEDDDTKVKVFTLNSFFFKFSQNWKNPFEGLQPLLLKGLTLDSTRKKTLSILFFLNFSTCDHLVDKSETRYMTAIILLLTRIHYISTKFHKWTKEKQARIRLEIQKILAKLSKTLSSQKQLSQILLQFSTEFQKEFFDVEPYIPLVCNQIISIFFPQFAKKASDLFYILISSSKSHLAPSFFEILFHLLDKRTSKDYQEKFNDIFHIAISFIDSANHNYSAKLLNIPINFSLSRRDQFRQRIQMNVLEHKYLEIWTHSANDCKDALGRILHVIHLVNNEEILLEPPNIHSETSILSQELQQKGEEISNENPEPLAPKKRLSVVERIPSLQHTPTKIPHYSSLRTNLETFQTLFKIETMNKNTFTSFSSSVIPQKDSKKDIPLLKKIDEQEKKVDNDLVEEKDQAKPPLNQELNRTQTRTSNIHSTTSGYEQESLEQKKFTPKKSLYTSFMENSKLFESFDQILTHEDSLQSLESQLDIEIVDDESTDFGLDQSKKDKFSENFESDTLSEAENHFENENENQFENENEKDLDSTVELENFVQSFQAINSNLEQNTKTPSFENILVDPILLNDFGVFVERNFKDEVGLSLEFYEETFTYLKQEDSNEASSQAQIIMQRFIDEKSEEQIILSDISREEILISFDSVPKHPDRNLFENALNETTSILRDAFEQFVKTATFRTGLKKGNYQFPNLDYQRKLTMKKLNSKFF</sequence>
<proteinExistence type="predicted"/>
<dbReference type="GO" id="GO:0000902">
    <property type="term" value="P:cell morphogenesis"/>
    <property type="evidence" value="ECO:0007669"/>
    <property type="project" value="InterPro"/>
</dbReference>
<feature type="region of interest" description="Disordered" evidence="1">
    <location>
        <begin position="827"/>
        <end position="869"/>
    </location>
</feature>
<dbReference type="PANTHER" id="PTHR12295:SF30">
    <property type="entry name" value="PROTEIN FURRY"/>
    <property type="match status" value="1"/>
</dbReference>
<evidence type="ECO:0000259" key="2">
    <source>
        <dbReference type="PROSITE" id="PS50132"/>
    </source>
</evidence>
<dbReference type="PROSITE" id="PS50132">
    <property type="entry name" value="RGS"/>
    <property type="match status" value="1"/>
</dbReference>